<evidence type="ECO:0000313" key="2">
    <source>
        <dbReference type="Proteomes" id="UP000594759"/>
    </source>
</evidence>
<dbReference type="PANTHER" id="PTHR31362">
    <property type="entry name" value="GLYCOSYLTRANSFERASE STELLO1-RELATED"/>
    <property type="match status" value="1"/>
</dbReference>
<dbReference type="Pfam" id="PF03385">
    <property type="entry name" value="STELLO"/>
    <property type="match status" value="1"/>
</dbReference>
<dbReference type="PANTHER" id="PTHR31362:SF0">
    <property type="entry name" value="EXOSTOSIN DOMAIN-CONTAINING PROTEIN-RELATED"/>
    <property type="match status" value="1"/>
</dbReference>
<keyword evidence="2" id="KW-1185">Reference proteome</keyword>
<dbReference type="AlphaFoldDB" id="A0A7U3Q4B3"/>
<reference evidence="1 2" key="1">
    <citation type="submission" date="2020-11" db="EMBL/GenBank/DDBJ databases">
        <title>Pedobacter endophytica, an endophytic bacteria isolated form Carex pumila.</title>
        <authorList>
            <person name="Peng Y."/>
            <person name="Jiang L."/>
            <person name="Lee J."/>
        </authorList>
    </citation>
    <scope>NUCLEOTIDE SEQUENCE [LARGE SCALE GENOMIC DNA]</scope>
    <source>
        <strain evidence="1 2">JBR3-12</strain>
    </source>
</reference>
<name>A0A7U3Q4B3_9SPHI</name>
<protein>
    <submittedName>
        <fullName evidence="1">DUF288 domain-containing protein</fullName>
    </submittedName>
</protein>
<gene>
    <name evidence="1" type="ORF">IZT61_14805</name>
</gene>
<dbReference type="InterPro" id="IPR005049">
    <property type="entry name" value="STL-like"/>
</dbReference>
<sequence>MKTHIVITSIFPPTEAIEKFSALEDFQLTVVGDKKTPEGWNYPNVNYLSIADQENSGFSLAKILPYNHYCRKMIGYLHAIKNKANRIIDTDDDNIPYDSWHFPDLEASQDHLNENLGFINIYQLFTEQKIWPRGLPLKLITTKYSLEEAVNEKKSNVGVWQGLADEDPDVDAIYRLTSDEPCYFNKRKPVVLSKGTLCPYNSQNTMYRQELFSLLYLPTYVTFRFTDILRGLVAQPIMWLYGYHLGFTEATVIQKRNPHDYLKDFMSEVPMFEYTETVIELVKSAISSDRSINENLRLAYQSLLNNGIVEQRELDTLDAWINDVENFKLK</sequence>
<dbReference type="KEGG" id="pex:IZT61_14805"/>
<evidence type="ECO:0000313" key="1">
    <source>
        <dbReference type="EMBL" id="QPH38356.1"/>
    </source>
</evidence>
<dbReference type="EMBL" id="CP064939">
    <property type="protein sequence ID" value="QPH38356.1"/>
    <property type="molecule type" value="Genomic_DNA"/>
</dbReference>
<proteinExistence type="predicted"/>
<organism evidence="1 2">
    <name type="scientific">Pedobacter endophyticus</name>
    <dbReference type="NCBI Taxonomy" id="2789740"/>
    <lineage>
        <taxon>Bacteria</taxon>
        <taxon>Pseudomonadati</taxon>
        <taxon>Bacteroidota</taxon>
        <taxon>Sphingobacteriia</taxon>
        <taxon>Sphingobacteriales</taxon>
        <taxon>Sphingobacteriaceae</taxon>
        <taxon>Pedobacter</taxon>
    </lineage>
</organism>
<accession>A0A7U3Q4B3</accession>
<dbReference type="Proteomes" id="UP000594759">
    <property type="component" value="Chromosome"/>
</dbReference>
<dbReference type="RefSeq" id="WP_196097793.1">
    <property type="nucleotide sequence ID" value="NZ_CP064939.1"/>
</dbReference>